<gene>
    <name evidence="2" type="ORF">P691DRAFT_783482</name>
</gene>
<feature type="compositionally biased region" description="Basic and acidic residues" evidence="1">
    <location>
        <begin position="216"/>
        <end position="229"/>
    </location>
</feature>
<dbReference type="EMBL" id="MU152910">
    <property type="protein sequence ID" value="KAF9440069.1"/>
    <property type="molecule type" value="Genomic_DNA"/>
</dbReference>
<sequence length="298" mass="32426">MGSKHVVRLEAVAISRMEAGFSTSVSRNGYQGLYGVSLSSSGLSSGLGAGEGWFWGWIVCQIGIYLFEVQEHEDKYPPYFIYKDHDWPPFVNSQDTVLVSVTSTHSDQTLANIGNTLREGADMLGASSPEAGTAHTDVESVVEQQGNHSSDYAHPSTSHSDVVDGGKGMEKTSELSACEDMASPRLSYVGDSGYERPVEAMGRAPTAWVGAPNVRNDPKFSDVKSHPPEATEANGEGSQSDDKEEGRQTPLWSDMEDNGDLGPVPTFNNVCSEDFLPEQSKDEYIFFENVTHHEHLAK</sequence>
<name>A0A9P5WY38_9AGAR</name>
<keyword evidence="3" id="KW-1185">Reference proteome</keyword>
<dbReference type="AlphaFoldDB" id="A0A9P5WY38"/>
<evidence type="ECO:0000313" key="3">
    <source>
        <dbReference type="Proteomes" id="UP000807342"/>
    </source>
</evidence>
<feature type="non-terminal residue" evidence="2">
    <location>
        <position position="298"/>
    </location>
</feature>
<feature type="compositionally biased region" description="Polar residues" evidence="1">
    <location>
        <begin position="142"/>
        <end position="160"/>
    </location>
</feature>
<organism evidence="2 3">
    <name type="scientific">Macrolepiota fuliginosa MF-IS2</name>
    <dbReference type="NCBI Taxonomy" id="1400762"/>
    <lineage>
        <taxon>Eukaryota</taxon>
        <taxon>Fungi</taxon>
        <taxon>Dikarya</taxon>
        <taxon>Basidiomycota</taxon>
        <taxon>Agaricomycotina</taxon>
        <taxon>Agaricomycetes</taxon>
        <taxon>Agaricomycetidae</taxon>
        <taxon>Agaricales</taxon>
        <taxon>Agaricineae</taxon>
        <taxon>Agaricaceae</taxon>
        <taxon>Macrolepiota</taxon>
    </lineage>
</organism>
<evidence type="ECO:0000313" key="2">
    <source>
        <dbReference type="EMBL" id="KAF9440069.1"/>
    </source>
</evidence>
<protein>
    <submittedName>
        <fullName evidence="2">Uncharacterized protein</fullName>
    </submittedName>
</protein>
<proteinExistence type="predicted"/>
<feature type="region of interest" description="Disordered" evidence="1">
    <location>
        <begin position="122"/>
        <end position="172"/>
    </location>
</feature>
<dbReference type="Proteomes" id="UP000807342">
    <property type="component" value="Unassembled WGS sequence"/>
</dbReference>
<dbReference type="OrthoDB" id="3129562at2759"/>
<accession>A0A9P5WY38</accession>
<comment type="caution">
    <text evidence="2">The sequence shown here is derived from an EMBL/GenBank/DDBJ whole genome shotgun (WGS) entry which is preliminary data.</text>
</comment>
<evidence type="ECO:0000256" key="1">
    <source>
        <dbReference type="SAM" id="MobiDB-lite"/>
    </source>
</evidence>
<feature type="region of interest" description="Disordered" evidence="1">
    <location>
        <begin position="208"/>
        <end position="273"/>
    </location>
</feature>
<reference evidence="2" key="1">
    <citation type="submission" date="2020-11" db="EMBL/GenBank/DDBJ databases">
        <authorList>
            <consortium name="DOE Joint Genome Institute"/>
            <person name="Ahrendt S."/>
            <person name="Riley R."/>
            <person name="Andreopoulos W."/>
            <person name="Labutti K."/>
            <person name="Pangilinan J."/>
            <person name="Ruiz-Duenas F.J."/>
            <person name="Barrasa J.M."/>
            <person name="Sanchez-Garcia M."/>
            <person name="Camarero S."/>
            <person name="Miyauchi S."/>
            <person name="Serrano A."/>
            <person name="Linde D."/>
            <person name="Babiker R."/>
            <person name="Drula E."/>
            <person name="Ayuso-Fernandez I."/>
            <person name="Pacheco R."/>
            <person name="Padilla G."/>
            <person name="Ferreira P."/>
            <person name="Barriuso J."/>
            <person name="Kellner H."/>
            <person name="Castanera R."/>
            <person name="Alfaro M."/>
            <person name="Ramirez L."/>
            <person name="Pisabarro A.G."/>
            <person name="Kuo A."/>
            <person name="Tritt A."/>
            <person name="Lipzen A."/>
            <person name="He G."/>
            <person name="Yan M."/>
            <person name="Ng V."/>
            <person name="Cullen D."/>
            <person name="Martin F."/>
            <person name="Rosso M.-N."/>
            <person name="Henrissat B."/>
            <person name="Hibbett D."/>
            <person name="Martinez A.T."/>
            <person name="Grigoriev I.V."/>
        </authorList>
    </citation>
    <scope>NUCLEOTIDE SEQUENCE</scope>
    <source>
        <strain evidence="2">MF-IS2</strain>
    </source>
</reference>
<feature type="compositionally biased region" description="Basic and acidic residues" evidence="1">
    <location>
        <begin position="161"/>
        <end position="172"/>
    </location>
</feature>